<protein>
    <recommendedName>
        <fullName evidence="3">Orn/DAP/Arg decarboxylase 2 N-terminal domain-containing protein</fullName>
    </recommendedName>
</protein>
<evidence type="ECO:0000259" key="3">
    <source>
        <dbReference type="Pfam" id="PF02784"/>
    </source>
</evidence>
<dbReference type="eggNOG" id="COG0019">
    <property type="taxonomic scope" value="Bacteria"/>
</dbReference>
<evidence type="ECO:0000256" key="1">
    <source>
        <dbReference type="ARBA" id="ARBA00001933"/>
    </source>
</evidence>
<dbReference type="SUPFAM" id="SSF50621">
    <property type="entry name" value="Alanine racemase C-terminal domain-like"/>
    <property type="match status" value="1"/>
</dbReference>
<dbReference type="STRING" id="662755.CRES_0025"/>
<proteinExistence type="predicted"/>
<dbReference type="EMBL" id="CP002857">
    <property type="protein sequence ID" value="AEI08388.1"/>
    <property type="molecule type" value="Genomic_DNA"/>
</dbReference>
<dbReference type="Proteomes" id="UP000000492">
    <property type="component" value="Chromosome"/>
</dbReference>
<keyword evidence="5" id="KW-1185">Reference proteome</keyword>
<dbReference type="Gene3D" id="2.40.37.10">
    <property type="entry name" value="Lyase, Ornithine Decarboxylase, Chain A, domain 1"/>
    <property type="match status" value="1"/>
</dbReference>
<feature type="domain" description="Orn/DAP/Arg decarboxylase 2 N-terminal" evidence="3">
    <location>
        <begin position="71"/>
        <end position="272"/>
    </location>
</feature>
<dbReference type="OrthoDB" id="3275594at2"/>
<organism evidence="4 5">
    <name type="scientific">Corynebacterium resistens (strain DSM 45100 / JCM 12819 / GTC 2026 / SICGH 158)</name>
    <dbReference type="NCBI Taxonomy" id="662755"/>
    <lineage>
        <taxon>Bacteria</taxon>
        <taxon>Bacillati</taxon>
        <taxon>Actinomycetota</taxon>
        <taxon>Actinomycetes</taxon>
        <taxon>Mycobacteriales</taxon>
        <taxon>Corynebacteriaceae</taxon>
        <taxon>Corynebacterium</taxon>
    </lineage>
</organism>
<evidence type="ECO:0000313" key="4">
    <source>
        <dbReference type="EMBL" id="AEI08388.1"/>
    </source>
</evidence>
<dbReference type="PANTHER" id="PTHR43727:SF2">
    <property type="entry name" value="GROUP IV DECARBOXYLASE"/>
    <property type="match status" value="1"/>
</dbReference>
<accession>F8E0B2</accession>
<reference evidence="4 5" key="1">
    <citation type="journal article" date="2012" name="BMC Genomics">
        <title>Complete genome sequence, lifestyle, and multi-drug resistance of the human pathogen Corynebacterium resistens DSM 45100 isolated from blood samples of a leukemia patient.</title>
        <authorList>
            <person name="Schroder J."/>
            <person name="Maus I."/>
            <person name="Meyer K."/>
            <person name="Wordemann S."/>
            <person name="Blom J."/>
            <person name="Jaenicke S."/>
            <person name="Schneider J."/>
            <person name="Trost E."/>
            <person name="Tauch A."/>
        </authorList>
    </citation>
    <scope>NUCLEOTIDE SEQUENCE [LARGE SCALE GENOMIC DNA]</scope>
    <source>
        <strain evidence="5">DSM 45100 / JCM 12819 / CCUG 50093 / GTC 2026 / SICGH 158</strain>
    </source>
</reference>
<gene>
    <name evidence="4" type="ordered locus">CRES_0025</name>
</gene>
<dbReference type="KEGG" id="crd:CRES_0025"/>
<comment type="cofactor">
    <cofactor evidence="1">
        <name>pyridoxal 5'-phosphate</name>
        <dbReference type="ChEBI" id="CHEBI:597326"/>
    </cofactor>
</comment>
<dbReference type="HOGENOM" id="CLU_042407_0_0_11"/>
<dbReference type="PROSITE" id="PS00879">
    <property type="entry name" value="ODR_DC_2_2"/>
    <property type="match status" value="1"/>
</dbReference>
<name>F8E0B2_CORRG</name>
<dbReference type="InterPro" id="IPR022657">
    <property type="entry name" value="De-COase2_CS"/>
</dbReference>
<dbReference type="Gene3D" id="3.20.20.10">
    <property type="entry name" value="Alanine racemase"/>
    <property type="match status" value="1"/>
</dbReference>
<dbReference type="Pfam" id="PF02784">
    <property type="entry name" value="Orn_Arg_deC_N"/>
    <property type="match status" value="1"/>
</dbReference>
<dbReference type="GO" id="GO:0008836">
    <property type="term" value="F:diaminopimelate decarboxylase activity"/>
    <property type="evidence" value="ECO:0007669"/>
    <property type="project" value="TreeGrafter"/>
</dbReference>
<sequence length="512" mass="56688">MQKANECESAQSLSLPPIIHPWEHELLQQPQGKESAKERPTELERFSALAGGPFHVLNPAQFRSNLRGFAEVCKAVGVKATIYFARKANKSECWIPVVAEEAHGVDVASGPEFIGAISGGVPAHNLVVTGAEKPESLLELALRHGSLLVVDSPSELFRVSTLAAKVETGSQAQLLLRLLPDTQTDSRFGTSASEWMWALASLSEKQRTCINCAGASFHLNGYSAEERGHQAHLALDFLEVLKTDGWRVHTLDIGGGFSIQYCDNTAWEEFSRVALGDSPKVRAFHGGYLPRTTYPYGGQRNNGPAMLSEVLMTLHPDSEQATYGTLAERLRVGNIRLGLEPGRALLNGCGMSVFPVQGVKERKDYCIITAAGLSMSLSEQWKGSEFLPDVTLWRAERGVEQTEVQTAEGKIRQTTKEQVDARRNATKEREDEPTAACVGGSSCMEYDMLTWRIVPLQRRPQRGDLLIYHNTAGYQMDKNESEFHQLRLPMRFVYDGEGTLPRIDRPLHEEMP</sequence>
<dbReference type="SUPFAM" id="SSF51419">
    <property type="entry name" value="PLP-binding barrel"/>
    <property type="match status" value="1"/>
</dbReference>
<evidence type="ECO:0000313" key="5">
    <source>
        <dbReference type="Proteomes" id="UP000000492"/>
    </source>
</evidence>
<dbReference type="InterPro" id="IPR029066">
    <property type="entry name" value="PLP-binding_barrel"/>
</dbReference>
<dbReference type="PANTHER" id="PTHR43727">
    <property type="entry name" value="DIAMINOPIMELATE DECARBOXYLASE"/>
    <property type="match status" value="1"/>
</dbReference>
<dbReference type="InterPro" id="IPR009006">
    <property type="entry name" value="Ala_racemase/Decarboxylase_C"/>
</dbReference>
<dbReference type="GO" id="GO:0009089">
    <property type="term" value="P:lysine biosynthetic process via diaminopimelate"/>
    <property type="evidence" value="ECO:0007669"/>
    <property type="project" value="TreeGrafter"/>
</dbReference>
<evidence type="ECO:0000256" key="2">
    <source>
        <dbReference type="ARBA" id="ARBA00022898"/>
    </source>
</evidence>
<keyword evidence="2" id="KW-0663">Pyridoxal phosphate</keyword>
<dbReference type="InterPro" id="IPR022644">
    <property type="entry name" value="De-COase2_N"/>
</dbReference>
<dbReference type="AlphaFoldDB" id="F8E0B2"/>